<dbReference type="Proteomes" id="UP000248066">
    <property type="component" value="Unassembled WGS sequence"/>
</dbReference>
<evidence type="ECO:0000313" key="2">
    <source>
        <dbReference type="EMBL" id="PYZ99150.1"/>
    </source>
</evidence>
<name>A0A2W0HGV1_9BACI</name>
<comment type="caution">
    <text evidence="2">The sequence shown here is derived from an EMBL/GenBank/DDBJ whole genome shotgun (WGS) entry which is preliminary data.</text>
</comment>
<dbReference type="AlphaFoldDB" id="A0A2W0HGV1"/>
<proteinExistence type="predicted"/>
<feature type="transmembrane region" description="Helical" evidence="1">
    <location>
        <begin position="29"/>
        <end position="45"/>
    </location>
</feature>
<sequence length="61" mass="6765">MITTGIVLILASFCLVVLSLMNIFPKLIALPLLLGTIVFTVHTFNHRHRFKGFHGGSTRNS</sequence>
<keyword evidence="1" id="KW-0472">Membrane</keyword>
<evidence type="ECO:0000256" key="1">
    <source>
        <dbReference type="SAM" id="Phobius"/>
    </source>
</evidence>
<dbReference type="EMBL" id="PDOF01000001">
    <property type="protein sequence ID" value="PYZ99150.1"/>
    <property type="molecule type" value="Genomic_DNA"/>
</dbReference>
<protein>
    <submittedName>
        <fullName evidence="2">Uncharacterized protein</fullName>
    </submittedName>
</protein>
<keyword evidence="3" id="KW-1185">Reference proteome</keyword>
<keyword evidence="1" id="KW-1133">Transmembrane helix</keyword>
<organism evidence="2 3">
    <name type="scientific">Alteribacter lacisalsi</name>
    <dbReference type="NCBI Taxonomy" id="2045244"/>
    <lineage>
        <taxon>Bacteria</taxon>
        <taxon>Bacillati</taxon>
        <taxon>Bacillota</taxon>
        <taxon>Bacilli</taxon>
        <taxon>Bacillales</taxon>
        <taxon>Bacillaceae</taxon>
        <taxon>Alteribacter</taxon>
    </lineage>
</organism>
<dbReference type="OrthoDB" id="2935494at2"/>
<reference evidence="2 3" key="1">
    <citation type="submission" date="2017-10" db="EMBL/GenBank/DDBJ databases">
        <title>Bacillus sp. nov., a halophilic bacterium isolated from a Yangshapao Lake.</title>
        <authorList>
            <person name="Wang H."/>
        </authorList>
    </citation>
    <scope>NUCLEOTIDE SEQUENCE [LARGE SCALE GENOMIC DNA]</scope>
    <source>
        <strain evidence="2 3">YSP-3</strain>
    </source>
</reference>
<keyword evidence="1" id="KW-0812">Transmembrane</keyword>
<evidence type="ECO:0000313" key="3">
    <source>
        <dbReference type="Proteomes" id="UP000248066"/>
    </source>
</evidence>
<gene>
    <name evidence="2" type="ORF">CR205_03820</name>
</gene>
<accession>A0A2W0HGV1</accession>